<dbReference type="PANTHER" id="PTHR48090:SF3">
    <property type="entry name" value="UNDECAPRENYL-PHOSPHATE 4-DEOXY-4-FORMAMIDO-L-ARABINOSE TRANSFERASE"/>
    <property type="match status" value="1"/>
</dbReference>
<protein>
    <submittedName>
        <fullName evidence="9">Glycosyltransferase family 2 protein</fullName>
    </submittedName>
</protein>
<dbReference type="InterPro" id="IPR001173">
    <property type="entry name" value="Glyco_trans_2-like"/>
</dbReference>
<name>A0ABT3WMU8_9PROT</name>
<dbReference type="InterPro" id="IPR050256">
    <property type="entry name" value="Glycosyltransferase_2"/>
</dbReference>
<accession>A0ABT3WMU8</accession>
<gene>
    <name evidence="9" type="ORF">NQF89_01845</name>
</gene>
<evidence type="ECO:0000313" key="10">
    <source>
        <dbReference type="Proteomes" id="UP001165575"/>
    </source>
</evidence>
<dbReference type="Proteomes" id="UP001165575">
    <property type="component" value="Unassembled WGS sequence"/>
</dbReference>
<dbReference type="SUPFAM" id="SSF53448">
    <property type="entry name" value="Nucleotide-diphospho-sugar transferases"/>
    <property type="match status" value="1"/>
</dbReference>
<feature type="domain" description="Glycosyltransferase 2-like" evidence="8">
    <location>
        <begin position="17"/>
        <end position="184"/>
    </location>
</feature>
<proteinExistence type="predicted"/>
<dbReference type="EMBL" id="JANIDX010000001">
    <property type="protein sequence ID" value="MCX5619169.1"/>
    <property type="molecule type" value="Genomic_DNA"/>
</dbReference>
<sequence length="257" mass="28790">MTSTLTASKPHNPLLAVVITVFNESDNILPVCEELCTVLTDLPPAEVIIVDDGSTDTTQQKLLEAKVHLLPQLRIIVHPTRMGKSAALRSAIRAAHAPWIATMDGDGQDNPAFIQTMLAARHTYETTHGVKSPAPLIVGVRRKRRDSFSRRFATRLANTLRQHLLHDHCPDTGGPLKLFQRDLFLTLPHFEGLHRFLPALMQSYGAPLICIETQHRARLHGHSKYNNMNRALVGIFDLLGVLWLQKRTRPLPPLSER</sequence>
<dbReference type="Gene3D" id="3.90.550.10">
    <property type="entry name" value="Spore Coat Polysaccharide Biosynthesis Protein SpsA, Chain A"/>
    <property type="match status" value="1"/>
</dbReference>
<reference evidence="9 10" key="1">
    <citation type="submission" date="2022-07" db="EMBL/GenBank/DDBJ databases">
        <title>Bombella genomes.</title>
        <authorList>
            <person name="Harer L."/>
            <person name="Styblova S."/>
            <person name="Ehrmann M."/>
        </authorList>
    </citation>
    <scope>NUCLEOTIDE SEQUENCE [LARGE SCALE GENOMIC DNA]</scope>
    <source>
        <strain evidence="9 10">TMW 2.2556</strain>
    </source>
</reference>
<dbReference type="RefSeq" id="WP_155572482.1">
    <property type="nucleotide sequence ID" value="NZ_JANIDX010000001.1"/>
</dbReference>
<organism evidence="9 10">
    <name type="scientific">Bombella pollinis</name>
    <dbReference type="NCBI Taxonomy" id="2967337"/>
    <lineage>
        <taxon>Bacteria</taxon>
        <taxon>Pseudomonadati</taxon>
        <taxon>Pseudomonadota</taxon>
        <taxon>Alphaproteobacteria</taxon>
        <taxon>Acetobacterales</taxon>
        <taxon>Acetobacteraceae</taxon>
        <taxon>Bombella</taxon>
    </lineage>
</organism>
<comment type="caution">
    <text evidence="9">The sequence shown here is derived from an EMBL/GenBank/DDBJ whole genome shotgun (WGS) entry which is preliminary data.</text>
</comment>
<keyword evidence="5" id="KW-0448">Lipopolysaccharide biosynthesis</keyword>
<keyword evidence="1" id="KW-1003">Cell membrane</keyword>
<evidence type="ECO:0000256" key="1">
    <source>
        <dbReference type="ARBA" id="ARBA00022475"/>
    </source>
</evidence>
<evidence type="ECO:0000256" key="5">
    <source>
        <dbReference type="ARBA" id="ARBA00022985"/>
    </source>
</evidence>
<dbReference type="InterPro" id="IPR029044">
    <property type="entry name" value="Nucleotide-diphossugar_trans"/>
</dbReference>
<evidence type="ECO:0000256" key="7">
    <source>
        <dbReference type="ARBA" id="ARBA00023136"/>
    </source>
</evidence>
<keyword evidence="3" id="KW-0808">Transferase</keyword>
<keyword evidence="6" id="KW-1133">Transmembrane helix</keyword>
<evidence type="ECO:0000313" key="9">
    <source>
        <dbReference type="EMBL" id="MCX5619169.1"/>
    </source>
</evidence>
<keyword evidence="4" id="KW-0812">Transmembrane</keyword>
<keyword evidence="7" id="KW-0472">Membrane</keyword>
<keyword evidence="2" id="KW-0328">Glycosyltransferase</keyword>
<dbReference type="Pfam" id="PF00535">
    <property type="entry name" value="Glycos_transf_2"/>
    <property type="match status" value="1"/>
</dbReference>
<dbReference type="PANTHER" id="PTHR48090">
    <property type="entry name" value="UNDECAPRENYL-PHOSPHATE 4-DEOXY-4-FORMAMIDO-L-ARABINOSE TRANSFERASE-RELATED"/>
    <property type="match status" value="1"/>
</dbReference>
<evidence type="ECO:0000256" key="3">
    <source>
        <dbReference type="ARBA" id="ARBA00022679"/>
    </source>
</evidence>
<evidence type="ECO:0000256" key="4">
    <source>
        <dbReference type="ARBA" id="ARBA00022692"/>
    </source>
</evidence>
<evidence type="ECO:0000256" key="2">
    <source>
        <dbReference type="ARBA" id="ARBA00022676"/>
    </source>
</evidence>
<keyword evidence="10" id="KW-1185">Reference proteome</keyword>
<evidence type="ECO:0000259" key="8">
    <source>
        <dbReference type="Pfam" id="PF00535"/>
    </source>
</evidence>
<dbReference type="CDD" id="cd04179">
    <property type="entry name" value="DPM_DPG-synthase_like"/>
    <property type="match status" value="1"/>
</dbReference>
<evidence type="ECO:0000256" key="6">
    <source>
        <dbReference type="ARBA" id="ARBA00022989"/>
    </source>
</evidence>